<evidence type="ECO:0000313" key="3">
    <source>
        <dbReference type="Proteomes" id="UP000294555"/>
    </source>
</evidence>
<dbReference type="Pfam" id="PF12545">
    <property type="entry name" value="DUF3739"/>
    <property type="match status" value="1"/>
</dbReference>
<dbReference type="EMBL" id="SJOI01000001">
    <property type="protein sequence ID" value="TCL06181.1"/>
    <property type="molecule type" value="Genomic_DNA"/>
</dbReference>
<feature type="domain" description="DUF3739" evidence="1">
    <location>
        <begin position="2144"/>
        <end position="2254"/>
    </location>
</feature>
<accession>A0A4R1NJR5</accession>
<sequence length="2344" mass="239656">MILTPGSAVRTYSQFNETTYSEFALAQAEQFGSVRYRLPQDGKMLNLSFVAQEDTTPLQFAGTVLFDGTQDDGVTGIDGSMIVTAGSSVIEVLPQGAEATADAVALTDRDLNAFAAPSLMLGGFYQYFNGLSTGGDSARLYFGSNGKPHYGVIIGDNATLKAGQVFLVGDDIQVDEGAAIDTRGFDGQVLDSTYGYVYANGLQASQPAQDPAVLAVGNGRLDFLSSYGTGTIDISDNVSLLTEGSIVFAAPGNLTLGNANMGARYLAVSQDQVNIGDQAALDAAQAAGIVPAGWHLTQQVLDALLKPSTAAGVPALERLDLTAGGAFNFYGSVTLDTGESSAQLVFNTPAFYGWGTDGDVVTLKTNVLVWNGVSTGAGTTASPYKSLEPTPVQAGGPGSGQGQLVFDANTVQFGYDDQSRPQNQTALTRLALGFSSMTINAAADVTANNAGVLTVGGYQGADGRRQSGDLLINTPLLTGAAGSVMSYAAAGQLRIEAPTGGAADTSAVDDLGASVTLSGSSVTLDTAVALPGGVLDISADGDITLGDSADLDLAGRTEAFYDIIQYSWGGDVALQSAHGDISQSGGSRIDVSAMDNNAGTLTVAADDAAHGHVALNGTLSGASTNGYTDGQVGIRAQNVGDFAALNDKLNDAGFFGVRNFDLLSGDLTVGNEVKAHSVAISADGGSLTVNGTIDASGAQVGTIQLGARDNLTLASGAVLDAHGTVLQTDSDGAPIDADNTPRVSLTSSQGWVALADSATIDMRSADAVPRGKLSINAPRLGGAAGSGDGANDIAIDAAHRVNLAGAASIAVNAFRTYQPTDGIINQEYLDAIDEDSTAFINAAWNNGSLQNRLAGLKAYGDAFHLRPGAEIRSDGDLTVSGDIDLSGYRYGPGANPAIRGSGEPGVLTLRAGGNLTVNGSITDGFAPPGATPDDNSWIVMKAGVQTTDTQLSQNAILGVGSTFPAGSVLGYNIPILGSLILAAGTPAPHNFTLTQSVTLPAGWVLTSAIALPTVYQPGTTLTKTMTQLQQDIILQADWYIAPGSPEGIYFDSLGGIDAYDPRGNLIQPYPGSGSTIPKGTRLPANDPYTGLPAGFVIPKNVFPDGIFAGNVSNPAGTKLSAATTLNSGTQIPSGFTLPDTVVTQTGASLKANTSIPQQVTLGSDIVVSTDFTATGVIVTPTRTYHSGDTVAAGTTLPYGTTIDAGNILPFAAPITDTVWSAGEALIFTDSVKINQDIHLSAGDVLPAGTDALGFGGNTNQITRSGKNWVTAPMLAAGSQSWTIALVAGADLDSVDPSRLKNPDQLTGDGNVILNDPHYLAPNLTSPLVSVIRTGTGDLSIYAAGDYQQLSAYGVYTAGSSVAGTGSDSQWNVARARQPDGTMLGEDNNDYEATLNAQRMWFTDNGGDFTLSAQGDIIGFEAANAQNIGSWLWRQGGGELDQPTAWGINFGSYIIDGGGLPSELALGLAAFSGMGALGGGNVAVSAGGDIGADNGANSKNIVVAVAGSGRVTDGQVAQTGGGSLSVTAGGHINGGLYTDLRGDTDIKATSAGVVLPQDYGTSVNGDPRGLDSNTPYSAASRGGLSVAPGDGTVTIETLGDLVLGNVYDPGRVGLRAETSAVDGKLPGNAVTWFTLWRDDTALDLYSAGGNVAPLGSSASGDETAILPPILSVVAASGSIYYAARQNNDYLMPSPDGELDLLAKNMISGASANSISNIGSSFGLLGTSAASMATPLNPAWRMVNVGADSQSTFTASNYWGTVSSYYDAVSFDNIYFNNYDVPSQVYSGGGGTLFMFGPDTMTDDSMAGNGQSSHIYSLDGDLLDINIGQQRRVGSPYDGTLTTYYNGSKPVRLMAAGDIVDSSGFIVQDAPIDVSMIAAGGDIFYANFSVAGPGTLEVSAGGDVYQGKSASLVSLGSLVNGDTRPGADIVVQAGLGAGAPGIGETDVTGFAERYLDPANQADSDTPLADQPGKVAKTYDGELLQWLQSRFGYGGAGGDTALVYFLALPAEQQRIFVRQVYYAELLAGGREYNDPDSQRYQSYLRGRDAIAALFPAVDSQGTGIVRSGDLTMFQSVASNAGIRTIKGGTIQTLTPGGQTIVGIEGVTPDADASAVPAGLITQGSGDIQMYSRDSVLLGLSRIMTTFGGNIQVWSAEGDINAGRGSKTTIVYTPPSVLYDDRGNVTLSPQVPSTGAGIATLAPIPEVPPGDIDLIAPLGTIDAGEAGIRVSGNINVAALRVVNAENIQVQGKSTGIPTIAAVNVGALTSASQAASSAVQAAEQINRQAQRNQPSIITVQVLGFGSEGSPQAQNNSGQGDLMSTVQVIGDGELNNEQKAKLTQTERNNL</sequence>
<comment type="caution">
    <text evidence="2">The sequence shown here is derived from an EMBL/GenBank/DDBJ whole genome shotgun (WGS) entry which is preliminary data.</text>
</comment>
<dbReference type="Proteomes" id="UP000294555">
    <property type="component" value="Unassembled WGS sequence"/>
</dbReference>
<keyword evidence="3" id="KW-1185">Reference proteome</keyword>
<dbReference type="InterPro" id="IPR011004">
    <property type="entry name" value="Trimer_LpxA-like_sf"/>
</dbReference>
<protein>
    <submittedName>
        <fullName evidence="2">Filamentous hemagglutinin-like outer membrane protein</fullName>
    </submittedName>
</protein>
<evidence type="ECO:0000313" key="2">
    <source>
        <dbReference type="EMBL" id="TCL06181.1"/>
    </source>
</evidence>
<evidence type="ECO:0000259" key="1">
    <source>
        <dbReference type="Pfam" id="PF12545"/>
    </source>
</evidence>
<dbReference type="SUPFAM" id="SSF51161">
    <property type="entry name" value="Trimeric LpxA-like enzymes"/>
    <property type="match status" value="1"/>
</dbReference>
<name>A0A4R1NJR5_9GAMM</name>
<gene>
    <name evidence="2" type="ORF">EZJ58_4416</name>
</gene>
<dbReference type="InterPro" id="IPR021026">
    <property type="entry name" value="Filamn_hemagglutn_DUF3739"/>
</dbReference>
<proteinExistence type="predicted"/>
<reference evidence="2 3" key="1">
    <citation type="submission" date="2019-02" db="EMBL/GenBank/DDBJ databases">
        <title>Investigation of anaerobic lignin degradation for improved lignocellulosic biofuels.</title>
        <authorList>
            <person name="Deangelis K."/>
        </authorList>
    </citation>
    <scope>NUCLEOTIDE SEQUENCE [LARGE SCALE GENOMIC DNA]</scope>
    <source>
        <strain evidence="2 3">159R</strain>
    </source>
</reference>
<organism evidence="2 3">
    <name type="scientific">Sodalis ligni</name>
    <dbReference type="NCBI Taxonomy" id="2697027"/>
    <lineage>
        <taxon>Bacteria</taxon>
        <taxon>Pseudomonadati</taxon>
        <taxon>Pseudomonadota</taxon>
        <taxon>Gammaproteobacteria</taxon>
        <taxon>Enterobacterales</taxon>
        <taxon>Bruguierivoracaceae</taxon>
        <taxon>Sodalis</taxon>
    </lineage>
</organism>